<proteinExistence type="predicted"/>
<accession>G5JDG2</accession>
<name>G5JDG2_CROWT</name>
<dbReference type="EMBL" id="AESD01000847">
    <property type="protein sequence ID" value="EHJ09782.1"/>
    <property type="molecule type" value="Genomic_DNA"/>
</dbReference>
<sequence length="74" mass="8509">MGMTQPKDPKPSIIFLYHRYLNDIQAKLTKDGKIDPDHPGNNSLKQWGKSRVGDKLVKLLFKELIGAYRRSRKG</sequence>
<comment type="caution">
    <text evidence="1">The sequence shown here is derived from an EMBL/GenBank/DDBJ whole genome shotgun (WGS) entry which is preliminary data.</text>
</comment>
<reference evidence="1 2" key="1">
    <citation type="journal article" date="2011" name="Front. Microbiol.">
        <title>Two Strains of Crocosphaera watsonii with Highly Conserved Genomes are Distinguished by Strain-Specific Features.</title>
        <authorList>
            <person name="Bench S.R."/>
            <person name="Ilikchyan I.N."/>
            <person name="Tripp H.J."/>
            <person name="Zehr J.P."/>
        </authorList>
    </citation>
    <scope>NUCLEOTIDE SEQUENCE [LARGE SCALE GENOMIC DNA]</scope>
    <source>
        <strain evidence="1 2">WH 0003</strain>
    </source>
</reference>
<dbReference type="PATRIC" id="fig|423471.3.peg.5094"/>
<dbReference type="Proteomes" id="UP000003477">
    <property type="component" value="Unassembled WGS sequence"/>
</dbReference>
<dbReference type="AlphaFoldDB" id="G5JDG2"/>
<evidence type="ECO:0000313" key="1">
    <source>
        <dbReference type="EMBL" id="EHJ09782.1"/>
    </source>
</evidence>
<organism evidence="1 2">
    <name type="scientific">Crocosphaera watsonii WH 0003</name>
    <dbReference type="NCBI Taxonomy" id="423471"/>
    <lineage>
        <taxon>Bacteria</taxon>
        <taxon>Bacillati</taxon>
        <taxon>Cyanobacteriota</taxon>
        <taxon>Cyanophyceae</taxon>
        <taxon>Oscillatoriophycideae</taxon>
        <taxon>Chroococcales</taxon>
        <taxon>Aphanothecaceae</taxon>
        <taxon>Crocosphaera</taxon>
    </lineage>
</organism>
<evidence type="ECO:0000313" key="2">
    <source>
        <dbReference type="Proteomes" id="UP000003477"/>
    </source>
</evidence>
<gene>
    <name evidence="1" type="ORF">CWATWH0003_5455</name>
</gene>
<protein>
    <submittedName>
        <fullName evidence="1">Uncharacterized protein</fullName>
    </submittedName>
</protein>